<evidence type="ECO:0000313" key="1">
    <source>
        <dbReference type="EMBL" id="CCC91029.1"/>
    </source>
</evidence>
<organism evidence="1">
    <name type="scientific">Trypanosoma congolense (strain IL3000)</name>
    <dbReference type="NCBI Taxonomy" id="1068625"/>
    <lineage>
        <taxon>Eukaryota</taxon>
        <taxon>Discoba</taxon>
        <taxon>Euglenozoa</taxon>
        <taxon>Kinetoplastea</taxon>
        <taxon>Metakinetoplastina</taxon>
        <taxon>Trypanosomatida</taxon>
        <taxon>Trypanosomatidae</taxon>
        <taxon>Trypanosoma</taxon>
        <taxon>Nannomonas</taxon>
    </lineage>
</organism>
<dbReference type="InterPro" id="IPR033305">
    <property type="entry name" value="Hydin-like"/>
</dbReference>
<dbReference type="EMBL" id="HE575319">
    <property type="protein sequence ID" value="CCC91029.1"/>
    <property type="molecule type" value="Genomic_DNA"/>
</dbReference>
<name>G0UNR8_TRYCI</name>
<dbReference type="InterPro" id="IPR013783">
    <property type="entry name" value="Ig-like_fold"/>
</dbReference>
<dbReference type="Gene3D" id="2.60.40.10">
    <property type="entry name" value="Immunoglobulins"/>
    <property type="match status" value="10"/>
</dbReference>
<dbReference type="GO" id="GO:0005930">
    <property type="term" value="C:axoneme"/>
    <property type="evidence" value="ECO:0007669"/>
    <property type="project" value="TreeGrafter"/>
</dbReference>
<dbReference type="GO" id="GO:1904158">
    <property type="term" value="P:axonemal central apparatus assembly"/>
    <property type="evidence" value="ECO:0007669"/>
    <property type="project" value="TreeGrafter"/>
</dbReference>
<proteinExistence type="predicted"/>
<gene>
    <name evidence="1" type="ORF">TCIL3000_6_2720</name>
</gene>
<dbReference type="PANTHER" id="PTHR23053:SF0">
    <property type="entry name" value="HYDROCEPHALUS-INDUCING PROTEIN HOMOLOG"/>
    <property type="match status" value="1"/>
</dbReference>
<dbReference type="GO" id="GO:0003341">
    <property type="term" value="P:cilium movement"/>
    <property type="evidence" value="ECO:0007669"/>
    <property type="project" value="TreeGrafter"/>
</dbReference>
<dbReference type="PANTHER" id="PTHR23053">
    <property type="entry name" value="DLEC1 DELETED IN LUNG AND ESOPHAGEAL CANCER 1"/>
    <property type="match status" value="1"/>
</dbReference>
<sequence length="2413" mass="267476">MDLFSSTRCGMWEYFTGERAADVYQTYEEFRMFSLPSREIFVKKGTKVQQPVPVTPMVENYRWTIQPKSSMEVNMVFCSDKINNTTYCLTFGITGTDQRLLLPIETCASQPEICRDERNVFGAVRTRTVIGRHPCRVFILSRRTYEFGPLIVYSNDSNNCTSGVSSKLASTLRTGDIACLGKSVTSSREFVAQETMTFTNTGIFPAELSISFGREKETTFSVIPNKLTIPVGEKGTVALRAHPDTIGEITSRLIVTVRDNPTPWFVFVSCIGTRPAVTLDGKKEMQLQFDRCLVTRSMEQRFVVSNVSFMPITWRLTGTDKLSSELAFNVVGGVLEVGGAQTIILTYKPLRPALHSFSLKVEVTDADDVLFESLPVTVKAESHDAVVEWTRHVNFKMMHVGETKRECIRILNKSPYDVGFMLRMPKLLQSLVTLSPASGTVRGMCGFKDAAVASVEVSVRFEKEGEIPSELGVIEASFFDPTSNELLYPVQTITLTAEAWFNQFSIRPSFIDFGPCVLNQKKVATFELCNMGLFPLNFRLFNFKKGVGASCEEEETTHRRPRKGTKNDVGFQLGSFSITPIFGTVGVGESCVFNVVSVLSQREYQKETLGIYVDHCEEELEKNGTPFLIVASPTTPGIVGNLSSSQDVETVFEEQQVVASLACFNGAVRAFAKKERLFSFGKLLVGGKIEERFRIANLSTLTCTVKIRLLPKASYDSREKEKKERRERSSAGRVEGFTLLIDGETCDRGTMQLSSFESRFVTVCFTPDCLQVFNGYFEAVAVDGTDPNTNSLHFGLSGEGILPAVECILPPPLQTSCPIVVNSSSTGGPKGKSKEGARTVVPKVPTSDAMLNPSPDTIQMPLAFVGTSVSREFTVRNTSEMAVHIRVTAPDELPQGLSVKGLREELVIPPTGEVNFAVVLSPMRVDKWRARLRVSVTENPFDDRELWVVGESFFEPISFHNTDPLFGDRLTLGYWYLSLAKEHTFTVRNNTPHPVRFEWAHPSRYLTFCPRVGRMRSGSSKDITVRLYSNTVTKESVSCMLRVTSIESVGGSEWDDRCKDQLGKSNASEIEEALVVADVESRYSARKLGDSAVEPPYQVTDYVKLQKTLLVSYACEQTNYKITMPMNNNSDLADRIVFPTTKIFQKQFLTLRIENLGSNVLPFSFDVQKCGGDSLSSNEVFSPFSVSPACGFIEPQKSEEVELAFSPKSVEVPEHTLVVNMHHNAKPQLLIPLQGSAECPLVHFNVPNCDYFETRVDGEVGGIIPPSTIPILFNVCGLNTKSVVTFKVINPTAYIHRFEWISNQNTSELAPFRCLTPAGSIASGKQCEMAFEYTSTSLATRESLWNFYIFDHIAIPFLLVGKVYEPSVFLSVNKVLFGGTLIGVRNERVVYLENREDTPIPFNFDSVSASAEKDFVGVKPSRGVIDPNSTLALTIWFSPKEEIAVNIKLICRVKRATNPLTINVKGEGLRTHFSLLMDNVNNSDASEPVQVPAYHCFDYNLGRVQVNTAVEKKLYLQNDGRCPLNFTAVSPEHRFFRLSGNICTLQAKQRAELTLSFLPTSTEVIRNLPLIFRIEKRTVYTIHLSAISYIPKLSLSFSKFDFGLCFISDYMMDHSPAPATLCIKNEENAESLTVECLLSKDKFFKIDANYLALSPEETQQLNISFTPSEVGEFLCDLKLLVNGIHATYVPIRGEGIIPKIDVSPRVARLGIARIGVTRTVELRLECRSGVPTTVSLAKSIDEELMARGVSITPNNTFTMRPGDIRTVTAVFKPPNRMVEFHREVSMIVCGKVVPFVVFTGACEDAEVHTDVQNVLFNNVMIGTVASRRVVIMNSGDISQRFSWELTPDTSKQIKIAPSGGVIRAHGEQICEFLYSPTSLGNSIRTAIMLEFDNAPPITLNVEAHCVDIVKPDTVLEFVCKVGSTVTKTVTIENPTDNVWTLRPVLNSKGWSALKILTVHPKGRGTLPITYAPLVYTGEKDVATMFIPYPSGDGRSILLEGTSLSMIDGTTSVEKTVEVTTTHQEVFELVNNTPNILRFRSSVSWLNESVKNSVSVKMPMAIDVPARQKREIGVDITPFVEGVLHGTFIFNCSSHEGNSQSFEVALKVVPKTETLKAELVAAVRTLATYKIPITNNLPRSATFTTRVENGSDALFVDPHIAVAANSTAELLVRFFPLVHKEYPVATVTATSSEAGVVACKMKLNSIPPPHEGVTRISCSLGQSVEFTLKFTSYNKSNCEYSLRYCDESKACHFSRVGNQNNIRAPGCSRPEGQEVSVDMLYEPSQIGDIRQIIEVSSNTGVYTFPIVASCQPPQRQGPFAVRPGATTPLTFKNVFNEPLTVNITTDSPSFFVSKSVETVPPKKAIIIGVQYRQDDQQRNVHAAKLTVSGTHRCETISWLYYLKLVSADANVPVS</sequence>
<protein>
    <recommendedName>
        <fullName evidence="2">Abnormal spindle-like microcephaly-associated protein ASH domain-containing protein</fullName>
    </recommendedName>
</protein>
<evidence type="ECO:0008006" key="2">
    <source>
        <dbReference type="Google" id="ProtNLM"/>
    </source>
</evidence>
<reference evidence="1" key="1">
    <citation type="journal article" date="2012" name="Proc. Natl. Acad. Sci. U.S.A.">
        <title>Antigenic diversity is generated by distinct evolutionary mechanisms in African trypanosome species.</title>
        <authorList>
            <person name="Jackson A.P."/>
            <person name="Berry A."/>
            <person name="Aslett M."/>
            <person name="Allison H.C."/>
            <person name="Burton P."/>
            <person name="Vavrova-Anderson J."/>
            <person name="Brown R."/>
            <person name="Browne H."/>
            <person name="Corton N."/>
            <person name="Hauser H."/>
            <person name="Gamble J."/>
            <person name="Gilderthorp R."/>
            <person name="Marcello L."/>
            <person name="McQuillan J."/>
            <person name="Otto T.D."/>
            <person name="Quail M.A."/>
            <person name="Sanders M.J."/>
            <person name="van Tonder A."/>
            <person name="Ginger M.L."/>
            <person name="Field M.C."/>
            <person name="Barry J.D."/>
            <person name="Hertz-Fowler C."/>
            <person name="Berriman M."/>
        </authorList>
    </citation>
    <scope>NUCLEOTIDE SEQUENCE</scope>
    <source>
        <strain evidence="1">IL3000</strain>
    </source>
</reference>
<accession>G0UNR8</accession>